<protein>
    <submittedName>
        <fullName evidence="1">Uncharacterized protein</fullName>
    </submittedName>
</protein>
<keyword evidence="2" id="KW-1185">Reference proteome</keyword>
<organism evidence="1 2">
    <name type="scientific">Geomonas silvestris</name>
    <dbReference type="NCBI Taxonomy" id="2740184"/>
    <lineage>
        <taxon>Bacteria</taxon>
        <taxon>Pseudomonadati</taxon>
        <taxon>Thermodesulfobacteriota</taxon>
        <taxon>Desulfuromonadia</taxon>
        <taxon>Geobacterales</taxon>
        <taxon>Geobacteraceae</taxon>
        <taxon>Geomonas</taxon>
    </lineage>
</organism>
<dbReference type="Proteomes" id="UP000556026">
    <property type="component" value="Unassembled WGS sequence"/>
</dbReference>
<comment type="caution">
    <text evidence="1">The sequence shown here is derived from an EMBL/GenBank/DDBJ whole genome shotgun (WGS) entry which is preliminary data.</text>
</comment>
<evidence type="ECO:0000313" key="2">
    <source>
        <dbReference type="Proteomes" id="UP000556026"/>
    </source>
</evidence>
<dbReference type="AlphaFoldDB" id="A0A6V8MDM8"/>
<evidence type="ECO:0000313" key="1">
    <source>
        <dbReference type="EMBL" id="GFO57984.1"/>
    </source>
</evidence>
<reference evidence="2" key="1">
    <citation type="submission" date="2020-06" db="EMBL/GenBank/DDBJ databases">
        <title>Draft genomic sequence of Geomonas sp. Red330.</title>
        <authorList>
            <person name="Itoh H."/>
            <person name="Zhenxing X."/>
            <person name="Ushijima N."/>
            <person name="Masuda Y."/>
            <person name="Shiratori Y."/>
            <person name="Senoo K."/>
        </authorList>
    </citation>
    <scope>NUCLEOTIDE SEQUENCE [LARGE SCALE GENOMIC DNA]</scope>
    <source>
        <strain evidence="2">Red330</strain>
    </source>
</reference>
<name>A0A6V8MDM8_9BACT</name>
<dbReference type="RefSeq" id="WP_183352836.1">
    <property type="nucleotide sequence ID" value="NZ_BLXX01000001.1"/>
</dbReference>
<dbReference type="EMBL" id="BLXX01000001">
    <property type="protein sequence ID" value="GFO57984.1"/>
    <property type="molecule type" value="Genomic_DNA"/>
</dbReference>
<proteinExistence type="predicted"/>
<sequence length="171" mass="19711">MGERCQEGFEVLKVDKREFVPATLDDEVRVDRLCKDLLHRFYNESMEAGLSPEDATVLASGADYFVRDFVVSIKSRSLFEETPGIVRQFAGNWYIVNTMDPLIAEIDRFLAGIKAFYRFLHGHQLISLKFLQAIEAECAERDYYESRIESFWAITGDGYLAWEKECSLKDA</sequence>
<gene>
    <name evidence="1" type="ORF">GMST_03090</name>
</gene>
<accession>A0A6V8MDM8</accession>